<name>A0A0E9T7S5_ANGAN</name>
<organism evidence="1">
    <name type="scientific">Anguilla anguilla</name>
    <name type="common">European freshwater eel</name>
    <name type="synonym">Muraena anguilla</name>
    <dbReference type="NCBI Taxonomy" id="7936"/>
    <lineage>
        <taxon>Eukaryota</taxon>
        <taxon>Metazoa</taxon>
        <taxon>Chordata</taxon>
        <taxon>Craniata</taxon>
        <taxon>Vertebrata</taxon>
        <taxon>Euteleostomi</taxon>
        <taxon>Actinopterygii</taxon>
        <taxon>Neopterygii</taxon>
        <taxon>Teleostei</taxon>
        <taxon>Anguilliformes</taxon>
        <taxon>Anguillidae</taxon>
        <taxon>Anguilla</taxon>
    </lineage>
</organism>
<sequence>MGEVCVHFIPNAFGVDFMVRHFIFKLPSFVKTHTLSNHFCLFLLQRQSGFM</sequence>
<dbReference type="EMBL" id="GBXM01059662">
    <property type="protein sequence ID" value="JAH48915.1"/>
    <property type="molecule type" value="Transcribed_RNA"/>
</dbReference>
<reference evidence="1" key="2">
    <citation type="journal article" date="2015" name="Fish Shellfish Immunol.">
        <title>Early steps in the European eel (Anguilla anguilla)-Vibrio vulnificus interaction in the gills: Role of the RtxA13 toxin.</title>
        <authorList>
            <person name="Callol A."/>
            <person name="Pajuelo D."/>
            <person name="Ebbesson L."/>
            <person name="Teles M."/>
            <person name="MacKenzie S."/>
            <person name="Amaro C."/>
        </authorList>
    </citation>
    <scope>NUCLEOTIDE SEQUENCE</scope>
</reference>
<evidence type="ECO:0000313" key="1">
    <source>
        <dbReference type="EMBL" id="JAH48915.1"/>
    </source>
</evidence>
<accession>A0A0E9T7S5</accession>
<reference evidence="1" key="1">
    <citation type="submission" date="2014-11" db="EMBL/GenBank/DDBJ databases">
        <authorList>
            <person name="Amaro Gonzalez C."/>
        </authorList>
    </citation>
    <scope>NUCLEOTIDE SEQUENCE</scope>
</reference>
<dbReference type="AlphaFoldDB" id="A0A0E9T7S5"/>
<proteinExistence type="predicted"/>
<protein>
    <submittedName>
        <fullName evidence="1">Uncharacterized protein</fullName>
    </submittedName>
</protein>